<dbReference type="CDD" id="cd08432">
    <property type="entry name" value="PBP2_GcdR_TrpI_HvrB_AmpR_like"/>
    <property type="match status" value="1"/>
</dbReference>
<gene>
    <name evidence="6" type="ORF">ACFOEI_07930</name>
</gene>
<evidence type="ECO:0000256" key="4">
    <source>
        <dbReference type="ARBA" id="ARBA00023163"/>
    </source>
</evidence>
<dbReference type="InterPro" id="IPR036388">
    <property type="entry name" value="WH-like_DNA-bd_sf"/>
</dbReference>
<organism evidence="6 7">
    <name type="scientific">Modicisalibacter luteus</name>
    <dbReference type="NCBI Taxonomy" id="453962"/>
    <lineage>
        <taxon>Bacteria</taxon>
        <taxon>Pseudomonadati</taxon>
        <taxon>Pseudomonadota</taxon>
        <taxon>Gammaproteobacteria</taxon>
        <taxon>Oceanospirillales</taxon>
        <taxon>Halomonadaceae</taxon>
        <taxon>Modicisalibacter</taxon>
    </lineage>
</organism>
<feature type="domain" description="HTH lysR-type" evidence="5">
    <location>
        <begin position="6"/>
        <end position="63"/>
    </location>
</feature>
<accession>A0ABV7LZD8</accession>
<protein>
    <submittedName>
        <fullName evidence="6">LysR substrate-binding domain-containing protein</fullName>
    </submittedName>
</protein>
<dbReference type="SUPFAM" id="SSF46785">
    <property type="entry name" value="Winged helix' DNA-binding domain"/>
    <property type="match status" value="1"/>
</dbReference>
<proteinExistence type="inferred from homology"/>
<dbReference type="InterPro" id="IPR058163">
    <property type="entry name" value="LysR-type_TF_proteobact-type"/>
</dbReference>
<dbReference type="Pfam" id="PF00126">
    <property type="entry name" value="HTH_1"/>
    <property type="match status" value="1"/>
</dbReference>
<comment type="similarity">
    <text evidence="1">Belongs to the LysR transcriptional regulatory family.</text>
</comment>
<sequence length="314" mass="34421">MKIERLPLNALRAFAEAARAGNFKTAASRLGVTPGAVSRQVKQLEDRLGIALFERHANGVRVNEAGRLLAEDVSAGLARIASGVQAANERARSAIRLTLSAPPSAAQFWLLPRLAGFEPHETQIEISLDADQDLTAPTWHAGGARIALRYGRGPWPGVRAIRLFEDELFPVCAPTLLERAPINTPADLLAHPLLEVVWQSRQNIAFPGWSEWFDAAGLNGVEVPIQRRFSLYGMALDQTIAGRGVMLANPAVAADRLASGVLVRPFGHRYVIDSPFTYDLILPATGNAPPAVQRFIDWLVEEAERFRREFGQDR</sequence>
<dbReference type="PROSITE" id="PS50931">
    <property type="entry name" value="HTH_LYSR"/>
    <property type="match status" value="1"/>
</dbReference>
<dbReference type="RefSeq" id="WP_019017450.1">
    <property type="nucleotide sequence ID" value="NZ_BMXD01000003.1"/>
</dbReference>
<name>A0ABV7LZD8_9GAMM</name>
<evidence type="ECO:0000259" key="5">
    <source>
        <dbReference type="PROSITE" id="PS50931"/>
    </source>
</evidence>
<evidence type="ECO:0000256" key="2">
    <source>
        <dbReference type="ARBA" id="ARBA00023015"/>
    </source>
</evidence>
<dbReference type="InterPro" id="IPR005119">
    <property type="entry name" value="LysR_subst-bd"/>
</dbReference>
<dbReference type="InterPro" id="IPR036390">
    <property type="entry name" value="WH_DNA-bd_sf"/>
</dbReference>
<dbReference type="SUPFAM" id="SSF53850">
    <property type="entry name" value="Periplasmic binding protein-like II"/>
    <property type="match status" value="1"/>
</dbReference>
<dbReference type="PANTHER" id="PTHR30537:SF79">
    <property type="entry name" value="TRANSCRIPTIONAL REGULATOR-RELATED"/>
    <property type="match status" value="1"/>
</dbReference>
<evidence type="ECO:0000256" key="1">
    <source>
        <dbReference type="ARBA" id="ARBA00009437"/>
    </source>
</evidence>
<keyword evidence="3" id="KW-0238">DNA-binding</keyword>
<dbReference type="Proteomes" id="UP001595640">
    <property type="component" value="Unassembled WGS sequence"/>
</dbReference>
<dbReference type="EMBL" id="JBHRUH010000012">
    <property type="protein sequence ID" value="MFC3291998.1"/>
    <property type="molecule type" value="Genomic_DNA"/>
</dbReference>
<dbReference type="Gene3D" id="1.10.10.10">
    <property type="entry name" value="Winged helix-like DNA-binding domain superfamily/Winged helix DNA-binding domain"/>
    <property type="match status" value="1"/>
</dbReference>
<dbReference type="InterPro" id="IPR000847">
    <property type="entry name" value="LysR_HTH_N"/>
</dbReference>
<dbReference type="Gene3D" id="3.40.190.10">
    <property type="entry name" value="Periplasmic binding protein-like II"/>
    <property type="match status" value="2"/>
</dbReference>
<dbReference type="PANTHER" id="PTHR30537">
    <property type="entry name" value="HTH-TYPE TRANSCRIPTIONAL REGULATOR"/>
    <property type="match status" value="1"/>
</dbReference>
<reference evidence="7" key="1">
    <citation type="journal article" date="2019" name="Int. J. Syst. Evol. Microbiol.">
        <title>The Global Catalogue of Microorganisms (GCM) 10K type strain sequencing project: providing services to taxonomists for standard genome sequencing and annotation.</title>
        <authorList>
            <consortium name="The Broad Institute Genomics Platform"/>
            <consortium name="The Broad Institute Genome Sequencing Center for Infectious Disease"/>
            <person name="Wu L."/>
            <person name="Ma J."/>
        </authorList>
    </citation>
    <scope>NUCLEOTIDE SEQUENCE [LARGE SCALE GENOMIC DNA]</scope>
    <source>
        <strain evidence="7">KCTC 12847</strain>
    </source>
</reference>
<keyword evidence="2" id="KW-0805">Transcription regulation</keyword>
<comment type="caution">
    <text evidence="6">The sequence shown here is derived from an EMBL/GenBank/DDBJ whole genome shotgun (WGS) entry which is preliminary data.</text>
</comment>
<keyword evidence="4" id="KW-0804">Transcription</keyword>
<evidence type="ECO:0000256" key="3">
    <source>
        <dbReference type="ARBA" id="ARBA00023125"/>
    </source>
</evidence>
<dbReference type="Pfam" id="PF03466">
    <property type="entry name" value="LysR_substrate"/>
    <property type="match status" value="1"/>
</dbReference>
<keyword evidence="7" id="KW-1185">Reference proteome</keyword>
<dbReference type="PRINTS" id="PR00039">
    <property type="entry name" value="HTHLYSR"/>
</dbReference>
<evidence type="ECO:0000313" key="6">
    <source>
        <dbReference type="EMBL" id="MFC3291998.1"/>
    </source>
</evidence>
<evidence type="ECO:0000313" key="7">
    <source>
        <dbReference type="Proteomes" id="UP001595640"/>
    </source>
</evidence>